<proteinExistence type="inferred from homology"/>
<dbReference type="PROSITE" id="PS51462">
    <property type="entry name" value="NUDIX"/>
    <property type="match status" value="1"/>
</dbReference>
<dbReference type="EMBL" id="SMJU01000004">
    <property type="protein sequence ID" value="TDB66988.1"/>
    <property type="molecule type" value="Genomic_DNA"/>
</dbReference>
<keyword evidence="10" id="KW-1185">Reference proteome</keyword>
<dbReference type="Gene3D" id="3.90.79.10">
    <property type="entry name" value="Nucleoside Triphosphate Pyrophosphohydrolase"/>
    <property type="match status" value="1"/>
</dbReference>
<dbReference type="GO" id="GO:0006753">
    <property type="term" value="P:nucleoside phosphate metabolic process"/>
    <property type="evidence" value="ECO:0007669"/>
    <property type="project" value="TreeGrafter"/>
</dbReference>
<evidence type="ECO:0000313" key="10">
    <source>
        <dbReference type="Proteomes" id="UP000295706"/>
    </source>
</evidence>
<dbReference type="InterPro" id="IPR000086">
    <property type="entry name" value="NUDIX_hydrolase_dom"/>
</dbReference>
<dbReference type="CDD" id="cd24161">
    <property type="entry name" value="NUDIX_ADPRase_Ndx2"/>
    <property type="match status" value="1"/>
</dbReference>
<dbReference type="SUPFAM" id="SSF55811">
    <property type="entry name" value="Nudix"/>
    <property type="match status" value="1"/>
</dbReference>
<sequence>MSTENNWKTLTDKVVYENPWLKIHHRDVLNPAGKEGIYGVVSFKNKAIGVLPLDQENNIYLVGQFRYALNEYSWEIPEGGGPLNELPLEAAKRELKEETGLVAEKWTFLARIHTSNSATDEEGFLYIAEELSQFEQEPEETEELQLRKIPLSEAVDMVMRSEITDSLSVSAILMAARLKGI</sequence>
<organism evidence="9 10">
    <name type="scientific">Arundinibacter roseus</name>
    <dbReference type="NCBI Taxonomy" id="2070510"/>
    <lineage>
        <taxon>Bacteria</taxon>
        <taxon>Pseudomonadati</taxon>
        <taxon>Bacteroidota</taxon>
        <taxon>Cytophagia</taxon>
        <taxon>Cytophagales</taxon>
        <taxon>Spirosomataceae</taxon>
        <taxon>Arundinibacter</taxon>
    </lineage>
</organism>
<evidence type="ECO:0000256" key="4">
    <source>
        <dbReference type="ARBA" id="ARBA00016377"/>
    </source>
</evidence>
<dbReference type="AlphaFoldDB" id="A0A4R4KG84"/>
<dbReference type="GO" id="GO:0005829">
    <property type="term" value="C:cytosol"/>
    <property type="evidence" value="ECO:0007669"/>
    <property type="project" value="TreeGrafter"/>
</dbReference>
<dbReference type="InterPro" id="IPR020084">
    <property type="entry name" value="NUDIX_hydrolase_CS"/>
</dbReference>
<evidence type="ECO:0000256" key="2">
    <source>
        <dbReference type="ARBA" id="ARBA00001946"/>
    </source>
</evidence>
<dbReference type="RefSeq" id="WP_132116181.1">
    <property type="nucleotide sequence ID" value="NZ_SMJU01000004.1"/>
</dbReference>
<dbReference type="PROSITE" id="PS00893">
    <property type="entry name" value="NUDIX_BOX"/>
    <property type="match status" value="1"/>
</dbReference>
<dbReference type="GO" id="GO:0016787">
    <property type="term" value="F:hydrolase activity"/>
    <property type="evidence" value="ECO:0007669"/>
    <property type="project" value="UniProtKB-KW"/>
</dbReference>
<protein>
    <recommendedName>
        <fullName evidence="4">GDP-mannose pyrophosphatase</fullName>
    </recommendedName>
    <alternativeName>
        <fullName evidence="6">GDP-mannose hydrolase</fullName>
    </alternativeName>
    <alternativeName>
        <fullName evidence="7">GDPMK</fullName>
    </alternativeName>
</protein>
<dbReference type="GO" id="GO:0019693">
    <property type="term" value="P:ribose phosphate metabolic process"/>
    <property type="evidence" value="ECO:0007669"/>
    <property type="project" value="TreeGrafter"/>
</dbReference>
<dbReference type="PANTHER" id="PTHR11839:SF18">
    <property type="entry name" value="NUDIX HYDROLASE DOMAIN-CONTAINING PROTEIN"/>
    <property type="match status" value="1"/>
</dbReference>
<dbReference type="InterPro" id="IPR015797">
    <property type="entry name" value="NUDIX_hydrolase-like_dom_sf"/>
</dbReference>
<dbReference type="Pfam" id="PF00293">
    <property type="entry name" value="NUDIX"/>
    <property type="match status" value="1"/>
</dbReference>
<accession>A0A4R4KG84</accession>
<comment type="cofactor">
    <cofactor evidence="2">
        <name>Mg(2+)</name>
        <dbReference type="ChEBI" id="CHEBI:18420"/>
    </cofactor>
</comment>
<comment type="similarity">
    <text evidence="3">Belongs to the Nudix hydrolase family. NudK subfamily.</text>
</comment>
<evidence type="ECO:0000256" key="3">
    <source>
        <dbReference type="ARBA" id="ARBA00007275"/>
    </source>
</evidence>
<reference evidence="9 10" key="1">
    <citation type="submission" date="2019-02" db="EMBL/GenBank/DDBJ databases">
        <title>Arundinibacter roseus gen. nov., sp. nov., a new member of the family Cytophagaceae.</title>
        <authorList>
            <person name="Szuroczki S."/>
            <person name="Khayer B."/>
            <person name="Sproer C."/>
            <person name="Toumi M."/>
            <person name="Szabo A."/>
            <person name="Felfoldi T."/>
            <person name="Schumann P."/>
            <person name="Toth E."/>
        </authorList>
    </citation>
    <scope>NUCLEOTIDE SEQUENCE [LARGE SCALE GENOMIC DNA]</scope>
    <source>
        <strain evidence="9 10">DMA-k-7a</strain>
    </source>
</reference>
<feature type="domain" description="Nudix hydrolase" evidence="8">
    <location>
        <begin position="43"/>
        <end position="171"/>
    </location>
</feature>
<dbReference type="PANTHER" id="PTHR11839">
    <property type="entry name" value="UDP/ADP-SUGAR PYROPHOSPHATASE"/>
    <property type="match status" value="1"/>
</dbReference>
<evidence type="ECO:0000313" key="9">
    <source>
        <dbReference type="EMBL" id="TDB66988.1"/>
    </source>
</evidence>
<dbReference type="OrthoDB" id="9806150at2"/>
<evidence type="ECO:0000256" key="5">
    <source>
        <dbReference type="ARBA" id="ARBA00022801"/>
    </source>
</evidence>
<gene>
    <name evidence="9" type="ORF">EZE20_07695</name>
</gene>
<evidence type="ECO:0000259" key="8">
    <source>
        <dbReference type="PROSITE" id="PS51462"/>
    </source>
</evidence>
<comment type="caution">
    <text evidence="9">The sequence shown here is derived from an EMBL/GenBank/DDBJ whole genome shotgun (WGS) entry which is preliminary data.</text>
</comment>
<name>A0A4R4KG84_9BACT</name>
<evidence type="ECO:0000256" key="6">
    <source>
        <dbReference type="ARBA" id="ARBA00032162"/>
    </source>
</evidence>
<dbReference type="Proteomes" id="UP000295706">
    <property type="component" value="Unassembled WGS sequence"/>
</dbReference>
<evidence type="ECO:0000256" key="1">
    <source>
        <dbReference type="ARBA" id="ARBA00000847"/>
    </source>
</evidence>
<comment type="catalytic activity">
    <reaction evidence="1">
        <text>GDP-alpha-D-mannose + H2O = alpha-D-mannose 1-phosphate + GMP + 2 H(+)</text>
        <dbReference type="Rhea" id="RHEA:27978"/>
        <dbReference type="ChEBI" id="CHEBI:15377"/>
        <dbReference type="ChEBI" id="CHEBI:15378"/>
        <dbReference type="ChEBI" id="CHEBI:57527"/>
        <dbReference type="ChEBI" id="CHEBI:58115"/>
        <dbReference type="ChEBI" id="CHEBI:58409"/>
    </reaction>
</comment>
<keyword evidence="5 9" id="KW-0378">Hydrolase</keyword>
<evidence type="ECO:0000256" key="7">
    <source>
        <dbReference type="ARBA" id="ARBA00032272"/>
    </source>
</evidence>